<feature type="region of interest" description="Disordered" evidence="1">
    <location>
        <begin position="1"/>
        <end position="20"/>
    </location>
</feature>
<dbReference type="AlphaFoldDB" id="A0AA40FID2"/>
<organism evidence="2 3">
    <name type="scientific">Melipona bicolor</name>
    <dbReference type="NCBI Taxonomy" id="60889"/>
    <lineage>
        <taxon>Eukaryota</taxon>
        <taxon>Metazoa</taxon>
        <taxon>Ecdysozoa</taxon>
        <taxon>Arthropoda</taxon>
        <taxon>Hexapoda</taxon>
        <taxon>Insecta</taxon>
        <taxon>Pterygota</taxon>
        <taxon>Neoptera</taxon>
        <taxon>Endopterygota</taxon>
        <taxon>Hymenoptera</taxon>
        <taxon>Apocrita</taxon>
        <taxon>Aculeata</taxon>
        <taxon>Apoidea</taxon>
        <taxon>Anthophila</taxon>
        <taxon>Apidae</taxon>
        <taxon>Melipona</taxon>
    </lineage>
</organism>
<comment type="caution">
    <text evidence="2">The sequence shown here is derived from an EMBL/GenBank/DDBJ whole genome shotgun (WGS) entry which is preliminary data.</text>
</comment>
<keyword evidence="3" id="KW-1185">Reference proteome</keyword>
<name>A0AA40FID2_9HYME</name>
<evidence type="ECO:0000256" key="1">
    <source>
        <dbReference type="SAM" id="MobiDB-lite"/>
    </source>
</evidence>
<accession>A0AA40FID2</accession>
<gene>
    <name evidence="2" type="ORF">K0M31_013085</name>
</gene>
<reference evidence="2" key="1">
    <citation type="submission" date="2021-10" db="EMBL/GenBank/DDBJ databases">
        <title>Melipona bicolor Genome sequencing and assembly.</title>
        <authorList>
            <person name="Araujo N.S."/>
            <person name="Arias M.C."/>
        </authorList>
    </citation>
    <scope>NUCLEOTIDE SEQUENCE</scope>
    <source>
        <strain evidence="2">USP_2M_L1-L4_2017</strain>
        <tissue evidence="2">Whole body</tissue>
    </source>
</reference>
<protein>
    <submittedName>
        <fullName evidence="2">Uncharacterized protein</fullName>
    </submittedName>
</protein>
<dbReference type="EMBL" id="JAHYIQ010000035">
    <property type="protein sequence ID" value="KAK1119666.1"/>
    <property type="molecule type" value="Genomic_DNA"/>
</dbReference>
<proteinExistence type="predicted"/>
<evidence type="ECO:0000313" key="2">
    <source>
        <dbReference type="EMBL" id="KAK1119666.1"/>
    </source>
</evidence>
<evidence type="ECO:0000313" key="3">
    <source>
        <dbReference type="Proteomes" id="UP001177670"/>
    </source>
</evidence>
<dbReference type="Proteomes" id="UP001177670">
    <property type="component" value="Unassembled WGS sequence"/>
</dbReference>
<sequence>MDFKKETWENSGHGKFQERVERERSLLQNWSSTAKGESLVRAGIREGMSEGDKNPREL</sequence>